<name>A0AC58TY68_TOBAC</name>
<reference evidence="2" key="2">
    <citation type="submission" date="2025-08" db="UniProtKB">
        <authorList>
            <consortium name="RefSeq"/>
        </authorList>
    </citation>
    <scope>IDENTIFICATION</scope>
    <source>
        <tissue evidence="2">Leaf</tissue>
    </source>
</reference>
<reference evidence="1" key="1">
    <citation type="journal article" date="2014" name="Nat. Commun.">
        <title>The tobacco genome sequence and its comparison with those of tomato and potato.</title>
        <authorList>
            <person name="Sierro N."/>
            <person name="Battey J.N."/>
            <person name="Ouadi S."/>
            <person name="Bakaher N."/>
            <person name="Bovet L."/>
            <person name="Willig A."/>
            <person name="Goepfert S."/>
            <person name="Peitsch M.C."/>
            <person name="Ivanov N.V."/>
        </authorList>
    </citation>
    <scope>NUCLEOTIDE SEQUENCE [LARGE SCALE GENOMIC DNA]</scope>
</reference>
<evidence type="ECO:0000313" key="1">
    <source>
        <dbReference type="Proteomes" id="UP000790787"/>
    </source>
</evidence>
<evidence type="ECO:0000313" key="2">
    <source>
        <dbReference type="RefSeq" id="XP_075102192.1"/>
    </source>
</evidence>
<dbReference type="Proteomes" id="UP000790787">
    <property type="component" value="Chromosome 23"/>
</dbReference>
<gene>
    <name evidence="2" type="primary">LOC107809609</name>
</gene>
<proteinExistence type="predicted"/>
<protein>
    <submittedName>
        <fullName evidence="2">Uncharacterized protein LOC107809609 isoform X1</fullName>
    </submittedName>
</protein>
<dbReference type="RefSeq" id="XP_075102192.1">
    <property type="nucleotide sequence ID" value="XM_075246091.1"/>
</dbReference>
<sequence>MTVGDSPADWPPPGWTEDVKITSGRKTKYYTNVETGKKFYSKKEVTRYMNAKDTCHDVTQVLNQDKSSSQNNVSQMNHQDKSFSENNVSQMNYQDRSCSENNVSQIVEETKKSPEWLPAGWIVELRNRKSGSHAGLAYKVYIDPSTGNKFYSRPEVSKYLKTMKQNNIAGEEQIHGTGEVSSSNQKASENSKDIGGQSRISKRQKSDGDRPSHDIKEGSFSKQKPSQDSEEVGEPSCISKTQKSGINRPSTKISPSHGAGEDFSLNEKASLDSKENGVQSPLSKRQKPGSDSPSSKTVCSVAVDCNSVDELPPGWKKEVIIRQTDRGIRKDPIYTDPVHGYKFRSKKEVFRYLQTGDTSKCARRHSKRNVASTMKDNSHTTDDASLKKPECFVTGRQLFATEEAKGGNSFFTCSQQVESSKKLPGCSVSDPNIIITSILAEINENHCFEDVNEDAEIGTVSVGVERLSAVSTQSDLLPEQQLPESEQEKHNYKAGTQQSGKSRNLKSLKPGRRVSKRLAGQEPEAATDLDLGEHALPAVVEKSASLNVCGQESLQHSYPTPETGNSDQASLSGEASVDELPPGWKKEIKVTKKARGIRKDPLYTDPVHGYVFRSKKDVLRYLQTGDISKCAIKPVKRDLDATMKESSPAAHNTSSKKLGGAMTERQPFAAEESRGEKRAVTYSPGVQAESSKKQRETSASNANTGITSAADINTKHSCENVIENAEMSLDKEPEIRDSNADTKVITAESVVAERLSAVSTPLSDLLPGKQLPENEQEKHINKETPKQSRRSRNKKSITPGRRISKRLVGHSPEPVANLDLGERAFRAVVKKSASLGIPLNDCCQELAQNEDPTVPTGNSDQASLSREASVDELPPGLEKETLAPNKDPTVGTGNSDQASLSREASVEELLPAWENEILSPNKDPTVGTGNSDQTSLSRGASVVELPLTWEKEILAPTKDPTVGTGNSEQAFSREASADQLPPGWDKEILAPNKDSTVGTGNSDQASLSREASVEELRPAWEKEILPPNKDPRVGTGNSDQASLSREASVDQLPLGWDKEILAPNKDPTVGTDQASLSKEASADELPPGWGKEILIQNKELSGEASADELPPGFTWNKGPTLGTGKSDQASLTREASADDLPPGFTWNKGPRVGTNNSDQASLSREASADELPPGFTWNNGPTVRTGNSDQASLIREASADELPPGFTWNKGPTGRTGNSDQASLSREASANELPPGFTRNKGPTGRTGNSDQASLSREASADELPPGFTWNNCPTVETGNSDQAFLSREASADELPPGWEKEILAQKKDPTVGTGNSYQSFLRREASVDELPPGWKKEIRIRQNARGIRKDPFYTDPVHGYVFRSKKDVMRYLQTGDISRCAMRPAKRDPDSEMKGNSPSTRGASSKKLGCSLSRRQAFSIEESKGGECFDTYSLALQAESSNEHPESSVFNSTIISSTVADITEKHSCGNVNVDAEIRLDMERELRDSIGDTKAIAAESVDVKRSLAVSPQTVFFPELQLPENKKKKHSNKKLPAQLRKIRNEELFTPVRRVSKRLSGHYSEVVPDLNVGECGPGSVSSGHPLTVSGRELSQQADLAISDHAFLRKIALSQDDQLEIVKCPSEGQAFKEQKAAKELTSEKQDDRRILRDPQPAEISYEIGKVHLEHQVVKERPTAQDSQKRLLNNSWPAQLASGSRVLPVENQYVSERCSVEQVSEKRDYENMQWRDSQLGESSQRSRELNVENQPVREKQTGELVTENQDEQSRRLQAQLASYPFGDYWSDPCLEFAFKTLTGAIPVEDTLAFQGSSQQEFNTSYTQADDGCFELPLFNTSSFYMNDVPSHCAPSEEHVPQEQPPITQTFLPTGSNSMPGCSSVVSQSPGLDTQAKDYQSKVKSQCPGMDTQANKSNLFAHWK</sequence>
<keyword evidence="1" id="KW-1185">Reference proteome</keyword>
<organism evidence="1 2">
    <name type="scientific">Nicotiana tabacum</name>
    <name type="common">Common tobacco</name>
    <dbReference type="NCBI Taxonomy" id="4097"/>
    <lineage>
        <taxon>Eukaryota</taxon>
        <taxon>Viridiplantae</taxon>
        <taxon>Streptophyta</taxon>
        <taxon>Embryophyta</taxon>
        <taxon>Tracheophyta</taxon>
        <taxon>Spermatophyta</taxon>
        <taxon>Magnoliopsida</taxon>
        <taxon>eudicotyledons</taxon>
        <taxon>Gunneridae</taxon>
        <taxon>Pentapetalae</taxon>
        <taxon>asterids</taxon>
        <taxon>lamiids</taxon>
        <taxon>Solanales</taxon>
        <taxon>Solanaceae</taxon>
        <taxon>Nicotianoideae</taxon>
        <taxon>Nicotianeae</taxon>
        <taxon>Nicotiana</taxon>
    </lineage>
</organism>
<accession>A0AC58TY68</accession>